<dbReference type="Proteomes" id="UP000315003">
    <property type="component" value="Chromosome"/>
</dbReference>
<keyword evidence="3" id="KW-1185">Reference proteome</keyword>
<protein>
    <submittedName>
        <fullName evidence="2">Uncharacterized protein</fullName>
    </submittedName>
</protein>
<evidence type="ECO:0000313" key="2">
    <source>
        <dbReference type="EMBL" id="QDT60350.1"/>
    </source>
</evidence>
<reference evidence="2 3" key="1">
    <citation type="submission" date="2019-02" db="EMBL/GenBank/DDBJ databases">
        <title>Deep-cultivation of Planctomycetes and their phenomic and genomic characterization uncovers novel biology.</title>
        <authorList>
            <person name="Wiegand S."/>
            <person name="Jogler M."/>
            <person name="Boedeker C."/>
            <person name="Pinto D."/>
            <person name="Vollmers J."/>
            <person name="Rivas-Marin E."/>
            <person name="Kohn T."/>
            <person name="Peeters S.H."/>
            <person name="Heuer A."/>
            <person name="Rast P."/>
            <person name="Oberbeckmann S."/>
            <person name="Bunk B."/>
            <person name="Jeske O."/>
            <person name="Meyerdierks A."/>
            <person name="Storesund J.E."/>
            <person name="Kallscheuer N."/>
            <person name="Luecker S."/>
            <person name="Lage O.M."/>
            <person name="Pohl T."/>
            <person name="Merkel B.J."/>
            <person name="Hornburger P."/>
            <person name="Mueller R.-W."/>
            <person name="Bruemmer F."/>
            <person name="Labrenz M."/>
            <person name="Spormann A.M."/>
            <person name="Op den Camp H."/>
            <person name="Overmann J."/>
            <person name="Amann R."/>
            <person name="Jetten M.S.M."/>
            <person name="Mascher T."/>
            <person name="Medema M.H."/>
            <person name="Devos D.P."/>
            <person name="Kaster A.-K."/>
            <person name="Ovreas L."/>
            <person name="Rohde M."/>
            <person name="Galperin M.Y."/>
            <person name="Jogler C."/>
        </authorList>
    </citation>
    <scope>NUCLEOTIDE SEQUENCE [LARGE SCALE GENOMIC DNA]</scope>
    <source>
        <strain evidence="2 3">SV_7m_r</strain>
    </source>
</reference>
<organism evidence="2 3">
    <name type="scientific">Stieleria bergensis</name>
    <dbReference type="NCBI Taxonomy" id="2528025"/>
    <lineage>
        <taxon>Bacteria</taxon>
        <taxon>Pseudomonadati</taxon>
        <taxon>Planctomycetota</taxon>
        <taxon>Planctomycetia</taxon>
        <taxon>Pirellulales</taxon>
        <taxon>Pirellulaceae</taxon>
        <taxon>Stieleria</taxon>
    </lineage>
</organism>
<evidence type="ECO:0000313" key="3">
    <source>
        <dbReference type="Proteomes" id="UP000315003"/>
    </source>
</evidence>
<sequence length="110" mass="11704">MRGLCLIIGMLTIALFSGEFCSAGLITDARLLDGPTIEIVAAETRTTPPAVSSANPDRFELSPASHNSQLSPAIVAPTVARLERLTILAVAVRQRVAIVPPYWTPPDRPA</sequence>
<accession>A0A517SW47</accession>
<name>A0A517SW47_9BACT</name>
<feature type="region of interest" description="Disordered" evidence="1">
    <location>
        <begin position="43"/>
        <end position="65"/>
    </location>
</feature>
<feature type="compositionally biased region" description="Polar residues" evidence="1">
    <location>
        <begin position="44"/>
        <end position="55"/>
    </location>
</feature>
<evidence type="ECO:0000256" key="1">
    <source>
        <dbReference type="SAM" id="MobiDB-lite"/>
    </source>
</evidence>
<dbReference type="EMBL" id="CP036272">
    <property type="protein sequence ID" value="QDT60350.1"/>
    <property type="molecule type" value="Genomic_DNA"/>
</dbReference>
<dbReference type="AlphaFoldDB" id="A0A517SW47"/>
<proteinExistence type="predicted"/>
<gene>
    <name evidence="2" type="ORF">SV7mr_28700</name>
</gene>